<dbReference type="InterPro" id="IPR046778">
    <property type="entry name" value="UPF0758_N"/>
</dbReference>
<protein>
    <recommendedName>
        <fullName evidence="7">MPN domain-containing protein</fullName>
    </recommendedName>
</protein>
<dbReference type="PROSITE" id="PS01302">
    <property type="entry name" value="UPF0758"/>
    <property type="match status" value="1"/>
</dbReference>
<dbReference type="GO" id="GO:0046872">
    <property type="term" value="F:metal ion binding"/>
    <property type="evidence" value="ECO:0007669"/>
    <property type="project" value="UniProtKB-KW"/>
</dbReference>
<dbReference type="InterPro" id="IPR025657">
    <property type="entry name" value="RadC_JAB"/>
</dbReference>
<dbReference type="NCBIfam" id="NF000642">
    <property type="entry name" value="PRK00024.1"/>
    <property type="match status" value="1"/>
</dbReference>
<evidence type="ECO:0000256" key="2">
    <source>
        <dbReference type="ARBA" id="ARBA00022723"/>
    </source>
</evidence>
<sequence length="214" mass="22983">MSQGPEALGAAELLAILLRTGLPGKSAVELAAEILGSREGLGGLARITPKRLQKDFKGLGLAKACQVAAAIELGRRVGVAEVSGGLMDTPARVEELMGPELRRKDREEVWVLLLNTKLRLLRRAQVSRGSVNETAVQPQEILREALGSEAVYAFIVVHNHPSGDPAPSPADLDFTRRVRDGAKTVGILLQDHVIIGVAREGRSGYYSFKEAGYL</sequence>
<gene>
    <name evidence="8" type="ORF">ABR82_00315</name>
</gene>
<evidence type="ECO:0000313" key="8">
    <source>
        <dbReference type="EMBL" id="KRO61953.1"/>
    </source>
</evidence>
<evidence type="ECO:0000256" key="6">
    <source>
        <dbReference type="RuleBase" id="RU003797"/>
    </source>
</evidence>
<name>A0A0R2RI05_9BACT</name>
<feature type="domain" description="MPN" evidence="7">
    <location>
        <begin position="86"/>
        <end position="214"/>
    </location>
</feature>
<dbReference type="EMBL" id="LIBO01000167">
    <property type="protein sequence ID" value="KRO61953.1"/>
    <property type="molecule type" value="Genomic_DNA"/>
</dbReference>
<dbReference type="Proteomes" id="UP000051269">
    <property type="component" value="Unassembled WGS sequence"/>
</dbReference>
<keyword evidence="5" id="KW-0482">Metalloprotease</keyword>
<dbReference type="GO" id="GO:0008237">
    <property type="term" value="F:metallopeptidase activity"/>
    <property type="evidence" value="ECO:0007669"/>
    <property type="project" value="UniProtKB-KW"/>
</dbReference>
<dbReference type="InterPro" id="IPR001405">
    <property type="entry name" value="UPF0758"/>
</dbReference>
<comment type="caution">
    <text evidence="8">The sequence shown here is derived from an EMBL/GenBank/DDBJ whole genome shotgun (WGS) entry which is preliminary data.</text>
</comment>
<accession>A0A0R2RI05</accession>
<keyword evidence="1" id="KW-0645">Protease</keyword>
<organism evidence="8 9">
    <name type="scientific">Verrucomicrobia subdivision 6 bacterium BACL9 MAG-120507-bin52</name>
    <dbReference type="NCBI Taxonomy" id="1655590"/>
    <lineage>
        <taxon>Bacteria</taxon>
        <taxon>Pseudomonadati</taxon>
        <taxon>Verrucomicrobiota</taxon>
        <taxon>Verrucomicrobiia</taxon>
        <taxon>Verrucomicrobiales</taxon>
        <taxon>Verrucomicrobia subdivision 6</taxon>
    </lineage>
</organism>
<comment type="similarity">
    <text evidence="6">Belongs to the UPF0758 family.</text>
</comment>
<keyword evidence="2" id="KW-0479">Metal-binding</keyword>
<evidence type="ECO:0000256" key="1">
    <source>
        <dbReference type="ARBA" id="ARBA00022670"/>
    </source>
</evidence>
<dbReference type="InterPro" id="IPR037518">
    <property type="entry name" value="MPN"/>
</dbReference>
<dbReference type="GO" id="GO:0006508">
    <property type="term" value="P:proteolysis"/>
    <property type="evidence" value="ECO:0007669"/>
    <property type="project" value="UniProtKB-KW"/>
</dbReference>
<dbReference type="CDD" id="cd08071">
    <property type="entry name" value="MPN_DUF2466"/>
    <property type="match status" value="1"/>
</dbReference>
<evidence type="ECO:0000259" key="7">
    <source>
        <dbReference type="PROSITE" id="PS50249"/>
    </source>
</evidence>
<keyword evidence="3" id="KW-0378">Hydrolase</keyword>
<evidence type="ECO:0000256" key="5">
    <source>
        <dbReference type="ARBA" id="ARBA00023049"/>
    </source>
</evidence>
<dbReference type="PANTHER" id="PTHR30471:SF3">
    <property type="entry name" value="UPF0758 PROTEIN YEES-RELATED"/>
    <property type="match status" value="1"/>
</dbReference>
<proteinExistence type="inferred from homology"/>
<dbReference type="Pfam" id="PF04002">
    <property type="entry name" value="RadC"/>
    <property type="match status" value="1"/>
</dbReference>
<dbReference type="InterPro" id="IPR020891">
    <property type="entry name" value="UPF0758_CS"/>
</dbReference>
<dbReference type="NCBIfam" id="TIGR00608">
    <property type="entry name" value="radc"/>
    <property type="match status" value="1"/>
</dbReference>
<evidence type="ECO:0000256" key="3">
    <source>
        <dbReference type="ARBA" id="ARBA00022801"/>
    </source>
</evidence>
<dbReference type="AlphaFoldDB" id="A0A0R2RI05"/>
<evidence type="ECO:0000313" key="9">
    <source>
        <dbReference type="Proteomes" id="UP000051269"/>
    </source>
</evidence>
<dbReference type="PANTHER" id="PTHR30471">
    <property type="entry name" value="DNA REPAIR PROTEIN RADC"/>
    <property type="match status" value="1"/>
</dbReference>
<evidence type="ECO:0000256" key="4">
    <source>
        <dbReference type="ARBA" id="ARBA00022833"/>
    </source>
</evidence>
<dbReference type="SUPFAM" id="SSF102712">
    <property type="entry name" value="JAB1/MPN domain"/>
    <property type="match status" value="1"/>
</dbReference>
<dbReference type="Pfam" id="PF20582">
    <property type="entry name" value="UPF0758_N"/>
    <property type="match status" value="1"/>
</dbReference>
<dbReference type="Gene3D" id="3.40.140.10">
    <property type="entry name" value="Cytidine Deaminase, domain 2"/>
    <property type="match status" value="1"/>
</dbReference>
<reference evidence="8 9" key="1">
    <citation type="submission" date="2015-10" db="EMBL/GenBank/DDBJ databases">
        <title>Metagenome-Assembled Genomes uncover a global brackish microbiome.</title>
        <authorList>
            <person name="Hugerth L.W."/>
            <person name="Larsson J."/>
            <person name="Alneberg J."/>
            <person name="Lindh M.V."/>
            <person name="Legrand C."/>
            <person name="Pinhassi J."/>
            <person name="Andersson A.F."/>
        </authorList>
    </citation>
    <scope>NUCLEOTIDE SEQUENCE [LARGE SCALE GENOMIC DNA]</scope>
    <source>
        <strain evidence="8">BACL18 MAG-120507-bin52</strain>
    </source>
</reference>
<dbReference type="PROSITE" id="PS50249">
    <property type="entry name" value="MPN"/>
    <property type="match status" value="1"/>
</dbReference>
<keyword evidence="4" id="KW-0862">Zinc</keyword>